<proteinExistence type="predicted"/>
<sequence length="43" mass="5114">MLEEDPATNILNQSKEKTSLEELWDMIMKIGLEYYEKMESNAF</sequence>
<comment type="caution">
    <text evidence="1">The sequence shown here is derived from an EMBL/GenBank/DDBJ whole genome shotgun (WGS) entry which is preliminary data.</text>
</comment>
<gene>
    <name evidence="1" type="ORF">APTSU1_001880000</name>
</gene>
<reference evidence="1 2" key="1">
    <citation type="submission" date="2024-08" db="EMBL/GenBank/DDBJ databases">
        <title>The draft genome of Apodemus speciosus.</title>
        <authorList>
            <person name="Nabeshima K."/>
            <person name="Suzuki S."/>
            <person name="Onuma M."/>
        </authorList>
    </citation>
    <scope>NUCLEOTIDE SEQUENCE [LARGE SCALE GENOMIC DNA]</scope>
    <source>
        <strain evidence="1">IB14-021</strain>
    </source>
</reference>
<evidence type="ECO:0000313" key="2">
    <source>
        <dbReference type="Proteomes" id="UP001623349"/>
    </source>
</evidence>
<keyword evidence="2" id="KW-1185">Reference proteome</keyword>
<name>A0ABQ0FW92_APOSI</name>
<accession>A0ABQ0FW92</accession>
<organism evidence="1 2">
    <name type="scientific">Apodemus speciosus</name>
    <name type="common">Large Japanese field mouse</name>
    <dbReference type="NCBI Taxonomy" id="105296"/>
    <lineage>
        <taxon>Eukaryota</taxon>
        <taxon>Metazoa</taxon>
        <taxon>Chordata</taxon>
        <taxon>Craniata</taxon>
        <taxon>Vertebrata</taxon>
        <taxon>Euteleostomi</taxon>
        <taxon>Mammalia</taxon>
        <taxon>Eutheria</taxon>
        <taxon>Euarchontoglires</taxon>
        <taxon>Glires</taxon>
        <taxon>Rodentia</taxon>
        <taxon>Myomorpha</taxon>
        <taxon>Muroidea</taxon>
        <taxon>Muridae</taxon>
        <taxon>Murinae</taxon>
        <taxon>Apodemus</taxon>
    </lineage>
</organism>
<dbReference type="Proteomes" id="UP001623349">
    <property type="component" value="Unassembled WGS sequence"/>
</dbReference>
<evidence type="ECO:0000313" key="1">
    <source>
        <dbReference type="EMBL" id="GAB1303511.1"/>
    </source>
</evidence>
<dbReference type="EMBL" id="BAAFST010000999">
    <property type="protein sequence ID" value="GAB1303511.1"/>
    <property type="molecule type" value="Genomic_DNA"/>
</dbReference>
<protein>
    <submittedName>
        <fullName evidence="1">S100 calcium-binding protein A7-like 2</fullName>
    </submittedName>
</protein>